<dbReference type="InterPro" id="IPR038765">
    <property type="entry name" value="Papain-like_cys_pep_sf"/>
</dbReference>
<feature type="domain" description="DUSP" evidence="10">
    <location>
        <begin position="706"/>
        <end position="831"/>
    </location>
</feature>
<dbReference type="SUPFAM" id="SSF143791">
    <property type="entry name" value="DUSP-like"/>
    <property type="match status" value="1"/>
</dbReference>
<feature type="region of interest" description="Disordered" evidence="8">
    <location>
        <begin position="1833"/>
        <end position="1862"/>
    </location>
</feature>
<name>A0A074X8R6_9PEZI</name>
<evidence type="ECO:0000256" key="7">
    <source>
        <dbReference type="ARBA" id="ARBA00022807"/>
    </source>
</evidence>
<evidence type="ECO:0000256" key="2">
    <source>
        <dbReference type="ARBA" id="ARBA00009085"/>
    </source>
</evidence>
<dbReference type="InterPro" id="IPR001394">
    <property type="entry name" value="Peptidase_C19_UCH"/>
</dbReference>
<feature type="region of interest" description="Disordered" evidence="8">
    <location>
        <begin position="911"/>
        <end position="942"/>
    </location>
</feature>
<feature type="region of interest" description="Disordered" evidence="8">
    <location>
        <begin position="402"/>
        <end position="629"/>
    </location>
</feature>
<dbReference type="Gene3D" id="3.30.2230.10">
    <property type="entry name" value="DUSP-like"/>
    <property type="match status" value="1"/>
</dbReference>
<dbReference type="PANTHER" id="PTHR21646:SF24">
    <property type="entry name" value="UBIQUITIN CARBOXYL-TERMINAL HYDROLASE"/>
    <property type="match status" value="1"/>
</dbReference>
<feature type="compositionally biased region" description="Polar residues" evidence="8">
    <location>
        <begin position="459"/>
        <end position="472"/>
    </location>
</feature>
<feature type="compositionally biased region" description="Basic and acidic residues" evidence="8">
    <location>
        <begin position="1955"/>
        <end position="1977"/>
    </location>
</feature>
<comment type="catalytic activity">
    <reaction evidence="1">
        <text>Thiol-dependent hydrolysis of ester, thioester, amide, peptide and isopeptide bonds formed by the C-terminal Gly of ubiquitin (a 76-residue protein attached to proteins as an intracellular targeting signal).</text>
        <dbReference type="EC" id="3.4.19.12"/>
    </reaction>
</comment>
<dbReference type="PROSITE" id="PS00972">
    <property type="entry name" value="USP_1"/>
    <property type="match status" value="1"/>
</dbReference>
<feature type="compositionally biased region" description="Low complexity" evidence="8">
    <location>
        <begin position="591"/>
        <end position="609"/>
    </location>
</feature>
<dbReference type="InterPro" id="IPR050185">
    <property type="entry name" value="Ub_carboxyl-term_hydrolase"/>
</dbReference>
<dbReference type="PROSITE" id="PS00973">
    <property type="entry name" value="USP_2"/>
    <property type="match status" value="1"/>
</dbReference>
<organism evidence="11 12">
    <name type="scientific">Aureobasidium namibiae CBS 147.97</name>
    <dbReference type="NCBI Taxonomy" id="1043004"/>
    <lineage>
        <taxon>Eukaryota</taxon>
        <taxon>Fungi</taxon>
        <taxon>Dikarya</taxon>
        <taxon>Ascomycota</taxon>
        <taxon>Pezizomycotina</taxon>
        <taxon>Dothideomycetes</taxon>
        <taxon>Dothideomycetidae</taxon>
        <taxon>Dothideales</taxon>
        <taxon>Saccotheciaceae</taxon>
        <taxon>Aureobasidium</taxon>
    </lineage>
</organism>
<feature type="compositionally biased region" description="Polar residues" evidence="8">
    <location>
        <begin position="1499"/>
        <end position="1509"/>
    </location>
</feature>
<dbReference type="InterPro" id="IPR028889">
    <property type="entry name" value="USP"/>
</dbReference>
<feature type="compositionally biased region" description="Acidic residues" evidence="8">
    <location>
        <begin position="1835"/>
        <end position="1844"/>
    </location>
</feature>
<keyword evidence="12" id="KW-1185">Reference proteome</keyword>
<feature type="compositionally biased region" description="Pro residues" evidence="8">
    <location>
        <begin position="918"/>
        <end position="937"/>
    </location>
</feature>
<feature type="compositionally biased region" description="Polar residues" evidence="8">
    <location>
        <begin position="699"/>
        <end position="711"/>
    </location>
</feature>
<feature type="compositionally biased region" description="Low complexity" evidence="8">
    <location>
        <begin position="492"/>
        <end position="507"/>
    </location>
</feature>
<keyword evidence="5" id="KW-0833">Ubl conjugation pathway</keyword>
<feature type="region of interest" description="Disordered" evidence="8">
    <location>
        <begin position="1000"/>
        <end position="1039"/>
    </location>
</feature>
<feature type="compositionally biased region" description="Basic and acidic residues" evidence="8">
    <location>
        <begin position="572"/>
        <end position="588"/>
    </location>
</feature>
<feature type="compositionally biased region" description="Polar residues" evidence="8">
    <location>
        <begin position="1945"/>
        <end position="1954"/>
    </location>
</feature>
<dbReference type="InterPro" id="IPR018200">
    <property type="entry name" value="USP_CS"/>
</dbReference>
<evidence type="ECO:0000313" key="11">
    <source>
        <dbReference type="EMBL" id="KEQ71026.1"/>
    </source>
</evidence>
<dbReference type="InterPro" id="IPR006615">
    <property type="entry name" value="Pept_C19_DUSP"/>
</dbReference>
<gene>
    <name evidence="11" type="ORF">M436DRAFT_74755</name>
</gene>
<dbReference type="HOGENOM" id="CLU_001060_3_0_1"/>
<dbReference type="PROSITE" id="PS51283">
    <property type="entry name" value="DUSP"/>
    <property type="match status" value="1"/>
</dbReference>
<comment type="similarity">
    <text evidence="2">Belongs to the peptidase C19 family.</text>
</comment>
<dbReference type="OrthoDB" id="952271at2759"/>
<reference evidence="11 12" key="1">
    <citation type="journal article" date="2014" name="BMC Genomics">
        <title>Genome sequencing of four Aureobasidium pullulans varieties: biotechnological potential, stress tolerance, and description of new species.</title>
        <authorList>
            <person name="Gostin Ar C."/>
            <person name="Ohm R.A."/>
            <person name="Kogej T."/>
            <person name="Sonjak S."/>
            <person name="Turk M."/>
            <person name="Zajc J."/>
            <person name="Zalar P."/>
            <person name="Grube M."/>
            <person name="Sun H."/>
            <person name="Han J."/>
            <person name="Sharma A."/>
            <person name="Chiniquy J."/>
            <person name="Ngan C.Y."/>
            <person name="Lipzen A."/>
            <person name="Barry K."/>
            <person name="Grigoriev I.V."/>
            <person name="Gunde-Cimerman N."/>
        </authorList>
    </citation>
    <scope>NUCLEOTIDE SEQUENCE [LARGE SCALE GENOMIC DNA]</scope>
    <source>
        <strain evidence="11 12">CBS 147.97</strain>
    </source>
</reference>
<feature type="compositionally biased region" description="Polar residues" evidence="8">
    <location>
        <begin position="1539"/>
        <end position="1549"/>
    </location>
</feature>
<dbReference type="SUPFAM" id="SSF54001">
    <property type="entry name" value="Cysteine proteinases"/>
    <property type="match status" value="1"/>
</dbReference>
<dbReference type="GeneID" id="25415535"/>
<feature type="compositionally biased region" description="Polar residues" evidence="8">
    <location>
        <begin position="1434"/>
        <end position="1455"/>
    </location>
</feature>
<sequence length="2012" mass="219502">MDPQSVAFVPHNDSWRLCNDLLRLQQVQQDHTDRLLRLERRHEDDARMKSVWGATSPFPSVLSSTPQQAPVHHLKDFDDEPVNLIGSLHLDPDDEPRRMGATSRANSVRFDESANQGHWAHASRSSIDFLPRSTSSLAGLGMTERTSSHKSDGRASSVHSVRSAASGRASSINLDAGYASPVDTPAIAPGLLILGPVPAIVRCWANTNFKHDSLLYAAVSTASYKSQVDERLVQHLGLEHCIVESASGGRSLALSVYFAEAVPHPVSTRSSSPAPQVPSVTVEFSIVASTQPGLDSKAIQIVIGSDVLRSHNADILFSSNSMTIFDDDQCKLSIPLVRPENEATFNSLFISSLQPTELHQHMMPEEPAQLNGLGQTEPNTPSNELIFEDGLSQPVADTLQEATENSTVEEDFKPSGPQSSASKGVRSENKDSTSSTQGPTSAPPTSSPSIWSNWRRETSSQSNGSETAGATSKTKDMGYQRRDAGIKVLRPTRSSGRTFSSGSVASSPAGEGRSRYFDDGKKRGLDTVAGEEKGTRITGDVPVEAVTKLPSSGGSPSVKTASSKKQKVVHPAADDPRHAYHHSVHDPGRQPSSPQSSSSPSSNQAANTPSSPPRYIPPHLHADSRASSPSDAYAQLNLAEDMTHSTGQEDADAPNPTQRPASPAKRSAAIMEGFDPAQDSLTSIPPTDAPPAYHADQQPADSPSTPSIQEQVTHIQSLLNTPIEDGSKGFVVASRWFNRVVARTEGANQKDFDVDLLQGEIGKVDNSSVIAPGAFDDPLAFPGNPDQPFIPLRADVERPLDYEIFTEEAWRLIVAWYGTVDGQKSIVRFAHNSAPLGAPSAHIIYELSPPVLTVRKVTSAPQPTQVDAAAVKLVASRTERFQSFLARAKEAAGIPLQHKVRIFRQLDPTKVSGDMPAIAPPGIPSPPTSRNPSPSPPASSKLVVESSTFAKWTEGTNFEPVDGQDHTANEKYNGKVDLGTLGLISNQTLILEEQQRGAGFVSDVAKKQKKSTETTSKQTSPAPTAPVTRGRTRKDGRTRGTIGLINLGNTCYMNSALQCISRVEELAVYFLHQKHKPEINADNPLGYNGRIANAYANFLAGLYSDNATSAYRPNGFKSALSMAQPMFSGYGQQDSQEFLSFLVDALHEDLNRIHKKPYIENPDSDDKTVHDPEAIRQLGDTYRKNHHARNDSIAMDLFNGFYKNTMVCPDCDKVSVTFDPYSLLTLQLPIENTWQAKIMFMPVTGYPSAFEVDVEKNISVRALKDIFVGKIGRGLTRERLIFAEMFSHRFYKIGYDSQTLSELDFSNTDVLCMYELPEVPTNAAFVPKKQIAYRSMYHDSSDDPLPGMDSPLAETMAMPVFHSKSDRRSSGLVLNPTLITITREEAKDYDAILRKVLGSIATMTTKRIPEHSQSKQGQSAAEDVQSDADVSMRDGSQTPSAQLSDTLQSASSISQDPRNMFELKYVQATGDMFMTGTNSIGNSHPIQSRVRTVERRRGSTTSVTSNTSARSKDSGYDGQGKSSSESDEDADPMVDSFKANDQSTFSGDVQSDDELGMGSLEQLSAKDNRRRKFDKKKLKKTYSRKGGRPNNKNRAHEPTAEDNEFYVRLGEGILVEWQSDAFESMFGGGNGNGQFTFNEKEVPLVDDTELQVRRNKRMQRKKNGITLDDCFTETGKTEVLSEDNAWYCGRCKELRRASKTLELWTVPDILVVHLKRFSGERFRRDKVDVLVDFPIEGLDLTKRVGCKEEGKEYVYDLFAVDNHYGGLGGGHYTAYAKNFYDGNWYDYNDSSVGRQNAEGVVSTAAYLLFYRRRSATPLGPAYLQELVLKARNPDEASEAEDESGEGERLGDHSSATSRLLGSSNAGAVEAGARITGTLHRGANAGGPGRGVSQAARLMNEVDDDEGISLNDELYGNNSNSITAVALANQDATWGFDGLGEEDDNTTSVNTPADTSSDRPDVGSDIEDRLMDLDRDTNFDDNDDMPSLAGDEVMTTEGPGQFDEPLSSVHQDE</sequence>
<dbReference type="PROSITE" id="PS50235">
    <property type="entry name" value="USP_3"/>
    <property type="match status" value="1"/>
</dbReference>
<proteinExistence type="inferred from homology"/>
<feature type="compositionally biased region" description="Polar residues" evidence="8">
    <location>
        <begin position="549"/>
        <end position="561"/>
    </location>
</feature>
<accession>A0A074X8R6</accession>
<keyword evidence="4" id="KW-0645">Protease</keyword>
<dbReference type="GO" id="GO:0004843">
    <property type="term" value="F:cysteine-type deubiquitinase activity"/>
    <property type="evidence" value="ECO:0007669"/>
    <property type="project" value="UniProtKB-EC"/>
</dbReference>
<feature type="domain" description="USP" evidence="9">
    <location>
        <begin position="1042"/>
        <end position="1813"/>
    </location>
</feature>
<evidence type="ECO:0000313" key="12">
    <source>
        <dbReference type="Proteomes" id="UP000027730"/>
    </source>
</evidence>
<keyword evidence="6" id="KW-0378">Hydrolase</keyword>
<evidence type="ECO:0000256" key="1">
    <source>
        <dbReference type="ARBA" id="ARBA00000707"/>
    </source>
</evidence>
<dbReference type="RefSeq" id="XP_013425328.1">
    <property type="nucleotide sequence ID" value="XM_013569874.1"/>
</dbReference>
<evidence type="ECO:0000256" key="3">
    <source>
        <dbReference type="ARBA" id="ARBA00012759"/>
    </source>
</evidence>
<evidence type="ECO:0000256" key="8">
    <source>
        <dbReference type="SAM" id="MobiDB-lite"/>
    </source>
</evidence>
<dbReference type="STRING" id="1043004.A0A074X8R6"/>
<dbReference type="InterPro" id="IPR035927">
    <property type="entry name" value="DUSP-like_sf"/>
</dbReference>
<protein>
    <recommendedName>
        <fullName evidence="3">ubiquitinyl hydrolase 1</fullName>
        <ecNumber evidence="3">3.4.19.12</ecNumber>
    </recommendedName>
</protein>
<feature type="region of interest" description="Disordered" evidence="8">
    <location>
        <begin position="142"/>
        <end position="162"/>
    </location>
</feature>
<dbReference type="Pfam" id="PF06337">
    <property type="entry name" value="DUSP"/>
    <property type="match status" value="1"/>
</dbReference>
<evidence type="ECO:0000256" key="5">
    <source>
        <dbReference type="ARBA" id="ARBA00022786"/>
    </source>
</evidence>
<evidence type="ECO:0000256" key="6">
    <source>
        <dbReference type="ARBA" id="ARBA00022801"/>
    </source>
</evidence>
<feature type="compositionally biased region" description="Polar residues" evidence="8">
    <location>
        <begin position="1853"/>
        <end position="1862"/>
    </location>
</feature>
<feature type="compositionally biased region" description="Basic residues" evidence="8">
    <location>
        <begin position="1568"/>
        <end position="1593"/>
    </location>
</feature>
<evidence type="ECO:0000259" key="10">
    <source>
        <dbReference type="PROSITE" id="PS51283"/>
    </source>
</evidence>
<feature type="region of interest" description="Disordered" evidence="8">
    <location>
        <begin position="643"/>
        <end position="711"/>
    </location>
</feature>
<dbReference type="GO" id="GO:0016579">
    <property type="term" value="P:protein deubiquitination"/>
    <property type="evidence" value="ECO:0007669"/>
    <property type="project" value="InterPro"/>
</dbReference>
<feature type="region of interest" description="Disordered" evidence="8">
    <location>
        <begin position="1935"/>
        <end position="2012"/>
    </location>
</feature>
<feature type="region of interest" description="Disordered" evidence="8">
    <location>
        <begin position="89"/>
        <end position="115"/>
    </location>
</feature>
<dbReference type="Pfam" id="PF00443">
    <property type="entry name" value="UCH"/>
    <property type="match status" value="1"/>
</dbReference>
<feature type="compositionally biased region" description="Basic and acidic residues" evidence="8">
    <location>
        <begin position="512"/>
        <end position="535"/>
    </location>
</feature>
<feature type="region of interest" description="Disordered" evidence="8">
    <location>
        <begin position="1476"/>
        <end position="1601"/>
    </location>
</feature>
<dbReference type="GO" id="GO:0006508">
    <property type="term" value="P:proteolysis"/>
    <property type="evidence" value="ECO:0007669"/>
    <property type="project" value="UniProtKB-KW"/>
</dbReference>
<keyword evidence="7" id="KW-0788">Thiol protease</keyword>
<feature type="region of interest" description="Disordered" evidence="8">
    <location>
        <begin position="1407"/>
        <end position="1455"/>
    </location>
</feature>
<dbReference type="Gene3D" id="3.90.70.10">
    <property type="entry name" value="Cysteine proteinases"/>
    <property type="match status" value="2"/>
</dbReference>
<feature type="compositionally biased region" description="Basic and acidic residues" evidence="8">
    <location>
        <begin position="473"/>
        <end position="485"/>
    </location>
</feature>
<dbReference type="EMBL" id="KL584715">
    <property type="protein sequence ID" value="KEQ71026.1"/>
    <property type="molecule type" value="Genomic_DNA"/>
</dbReference>
<evidence type="ECO:0000259" key="9">
    <source>
        <dbReference type="PROSITE" id="PS50235"/>
    </source>
</evidence>
<evidence type="ECO:0000256" key="4">
    <source>
        <dbReference type="ARBA" id="ARBA00022670"/>
    </source>
</evidence>
<dbReference type="Proteomes" id="UP000027730">
    <property type="component" value="Unassembled WGS sequence"/>
</dbReference>
<dbReference type="PANTHER" id="PTHR21646">
    <property type="entry name" value="UBIQUITIN CARBOXYL-TERMINAL HYDROLASE"/>
    <property type="match status" value="1"/>
</dbReference>
<dbReference type="EC" id="3.4.19.12" evidence="3"/>
<feature type="compositionally biased region" description="Polar residues" evidence="8">
    <location>
        <begin position="1476"/>
        <end position="1490"/>
    </location>
</feature>